<sequence>MGTTLETRFDTTGPINLKAELLVGDLTLTVGAGTTTTVRLHPHGKSGAEMAEKFTVEARGNDVVVIAPKLRDSFFSLGSKGSVDVEVELPAASAVDAKTGAGDVTAAGLLGDVRAVTGAGDLTFHEVGAAQLKSGSGDLTLQAARGDVDAKTGSGDITVGAGGGRLDLVSGSGDIELRRSDAAVKARTGSGDLRIGASTGDLELTTGTGDVDLGAVHGGDVRARTGTGDVTIAVAHGVAAYLDLNTVTGDVDIDLDGTSGPGDAEAQARLTVHSGSGDIRVKRAQVSLA</sequence>
<dbReference type="EMBL" id="BJYX01000008">
    <property type="protein sequence ID" value="GEO30088.1"/>
    <property type="molecule type" value="Genomic_DNA"/>
</dbReference>
<organism evidence="2 3">
    <name type="scientific">Terrabacter aerolatus</name>
    <dbReference type="NCBI Taxonomy" id="422442"/>
    <lineage>
        <taxon>Bacteria</taxon>
        <taxon>Bacillati</taxon>
        <taxon>Actinomycetota</taxon>
        <taxon>Actinomycetes</taxon>
        <taxon>Micrococcales</taxon>
        <taxon>Intrasporangiaceae</taxon>
        <taxon>Terrabacter</taxon>
    </lineage>
</organism>
<name>A0A512D0T8_9MICO</name>
<gene>
    <name evidence="2" type="ORF">TAE01_18980</name>
</gene>
<evidence type="ECO:0000259" key="1">
    <source>
        <dbReference type="Pfam" id="PF13349"/>
    </source>
</evidence>
<dbReference type="InterPro" id="IPR025164">
    <property type="entry name" value="Toastrack_DUF4097"/>
</dbReference>
<dbReference type="PANTHER" id="PTHR34094:SF1">
    <property type="entry name" value="PROTEIN FAM185A"/>
    <property type="match status" value="1"/>
</dbReference>
<dbReference type="Proteomes" id="UP000321534">
    <property type="component" value="Unassembled WGS sequence"/>
</dbReference>
<dbReference type="AlphaFoldDB" id="A0A512D0T8"/>
<dbReference type="Pfam" id="PF13349">
    <property type="entry name" value="DUF4097"/>
    <property type="match status" value="1"/>
</dbReference>
<dbReference type="PANTHER" id="PTHR34094">
    <property type="match status" value="1"/>
</dbReference>
<feature type="domain" description="DUF4097" evidence="1">
    <location>
        <begin position="147"/>
        <end position="282"/>
    </location>
</feature>
<dbReference type="RefSeq" id="WP_186815129.1">
    <property type="nucleotide sequence ID" value="NZ_BAAARO010000002.1"/>
</dbReference>
<keyword evidence="3" id="KW-1185">Reference proteome</keyword>
<evidence type="ECO:0000313" key="3">
    <source>
        <dbReference type="Proteomes" id="UP000321534"/>
    </source>
</evidence>
<reference evidence="2 3" key="1">
    <citation type="submission" date="2019-07" db="EMBL/GenBank/DDBJ databases">
        <title>Whole genome shotgun sequence of Terrabacter aerolatus NBRC 106305.</title>
        <authorList>
            <person name="Hosoyama A."/>
            <person name="Uohara A."/>
            <person name="Ohji S."/>
            <person name="Ichikawa N."/>
        </authorList>
    </citation>
    <scope>NUCLEOTIDE SEQUENCE [LARGE SCALE GENOMIC DNA]</scope>
    <source>
        <strain evidence="2 3">NBRC 106305</strain>
    </source>
</reference>
<proteinExistence type="predicted"/>
<dbReference type="Gene3D" id="2.160.20.120">
    <property type="match status" value="1"/>
</dbReference>
<evidence type="ECO:0000313" key="2">
    <source>
        <dbReference type="EMBL" id="GEO30088.1"/>
    </source>
</evidence>
<comment type="caution">
    <text evidence="2">The sequence shown here is derived from an EMBL/GenBank/DDBJ whole genome shotgun (WGS) entry which is preliminary data.</text>
</comment>
<protein>
    <recommendedName>
        <fullName evidence="1">DUF4097 domain-containing protein</fullName>
    </recommendedName>
</protein>
<accession>A0A512D0T8</accession>